<dbReference type="InterPro" id="IPR007110">
    <property type="entry name" value="Ig-like_dom"/>
</dbReference>
<dbReference type="PRINTS" id="PR00457">
    <property type="entry name" value="ANPEROXIDASE"/>
</dbReference>
<dbReference type="PANTHER" id="PTHR11475">
    <property type="entry name" value="OXIDASE/PEROXIDASE"/>
    <property type="match status" value="1"/>
</dbReference>
<dbReference type="InterPro" id="IPR003598">
    <property type="entry name" value="Ig_sub2"/>
</dbReference>
<protein>
    <submittedName>
        <fullName evidence="3">PXDN</fullName>
    </submittedName>
</protein>
<keyword evidence="1" id="KW-0560">Oxidoreductase</keyword>
<feature type="domain" description="Ig-like" evidence="2">
    <location>
        <begin position="22"/>
        <end position="108"/>
    </location>
</feature>
<dbReference type="PANTHER" id="PTHR11475:SF58">
    <property type="entry name" value="PEROXIDASIN"/>
    <property type="match status" value="1"/>
</dbReference>
<dbReference type="InterPro" id="IPR036179">
    <property type="entry name" value="Ig-like_dom_sf"/>
</dbReference>
<accession>A0ABY6K6D5</accession>
<dbReference type="InterPro" id="IPR003599">
    <property type="entry name" value="Ig_sub"/>
</dbReference>
<gene>
    <name evidence="3" type="ORF">LAZ67_2004014</name>
</gene>
<name>A0ABY6K6D5_9ARAC</name>
<dbReference type="Pfam" id="PF03098">
    <property type="entry name" value="An_peroxidase"/>
    <property type="match status" value="1"/>
</dbReference>
<keyword evidence="4" id="KW-1185">Reference proteome</keyword>
<evidence type="ECO:0000256" key="1">
    <source>
        <dbReference type="ARBA" id="ARBA00022559"/>
    </source>
</evidence>
<organism evidence="3 4">
    <name type="scientific">Cordylochernes scorpioides</name>
    <dbReference type="NCBI Taxonomy" id="51811"/>
    <lineage>
        <taxon>Eukaryota</taxon>
        <taxon>Metazoa</taxon>
        <taxon>Ecdysozoa</taxon>
        <taxon>Arthropoda</taxon>
        <taxon>Chelicerata</taxon>
        <taxon>Arachnida</taxon>
        <taxon>Pseudoscorpiones</taxon>
        <taxon>Cheliferoidea</taxon>
        <taxon>Chernetidae</taxon>
        <taxon>Cordylochernes</taxon>
    </lineage>
</organism>
<dbReference type="InterPro" id="IPR013783">
    <property type="entry name" value="Ig-like_fold"/>
</dbReference>
<evidence type="ECO:0000259" key="2">
    <source>
        <dbReference type="PROSITE" id="PS50835"/>
    </source>
</evidence>
<dbReference type="InterPro" id="IPR037120">
    <property type="entry name" value="Haem_peroxidase_sf_animal"/>
</dbReference>
<dbReference type="PROSITE" id="PS50835">
    <property type="entry name" value="IG_LIKE"/>
    <property type="match status" value="1"/>
</dbReference>
<keyword evidence="1" id="KW-0575">Peroxidase</keyword>
<proteinExistence type="predicted"/>
<dbReference type="Gene3D" id="1.10.640.10">
    <property type="entry name" value="Haem peroxidase domain superfamily, animal type"/>
    <property type="match status" value="1"/>
</dbReference>
<dbReference type="InterPro" id="IPR010255">
    <property type="entry name" value="Haem_peroxidase_sf"/>
</dbReference>
<dbReference type="SUPFAM" id="SSF48726">
    <property type="entry name" value="Immunoglobulin"/>
    <property type="match status" value="1"/>
</dbReference>
<dbReference type="Pfam" id="PF07679">
    <property type="entry name" value="I-set"/>
    <property type="match status" value="1"/>
</dbReference>
<dbReference type="SUPFAM" id="SSF48113">
    <property type="entry name" value="Heme-dependent peroxidases"/>
    <property type="match status" value="1"/>
</dbReference>
<evidence type="ECO:0000313" key="3">
    <source>
        <dbReference type="EMBL" id="UYV63418.1"/>
    </source>
</evidence>
<dbReference type="InterPro" id="IPR019791">
    <property type="entry name" value="Haem_peroxidase_animal"/>
</dbReference>
<dbReference type="Gene3D" id="2.60.40.10">
    <property type="entry name" value="Immunoglobulins"/>
    <property type="match status" value="1"/>
</dbReference>
<dbReference type="Proteomes" id="UP001235939">
    <property type="component" value="Chromosome 02"/>
</dbReference>
<evidence type="ECO:0000313" key="4">
    <source>
        <dbReference type="Proteomes" id="UP001235939"/>
    </source>
</evidence>
<reference evidence="3 4" key="1">
    <citation type="submission" date="2022-01" db="EMBL/GenBank/DDBJ databases">
        <title>A chromosomal length assembly of Cordylochernes scorpioides.</title>
        <authorList>
            <person name="Zeh D."/>
            <person name="Zeh J."/>
        </authorList>
    </citation>
    <scope>NUCLEOTIDE SEQUENCE [LARGE SCALE GENOMIC DNA]</scope>
    <source>
        <strain evidence="3">IN4F17</strain>
        <tissue evidence="3">Whole Body</tissue>
    </source>
</reference>
<sequence>MFTISVTTIYLCSSNLMCLGAPVFSLAPENQRAPEGVPIEIMCRAEGRPSPSITWRKDGRLLEPSGQRHYVSSGGSLYLYSAGDPDVGRYECLATNEVGSVSGTMQLTLAGKYGCLQLSASDIPNEITVDTRREQDLRQAAEQARAAVERAVNRTVDELFGPGPRRPTHIASAFRFPLGVAARRTAQAGEVFELTLRLLWEKVGQSGMLLNTSAFTYENFLSEEELRTLAGISGCLPHQHEVDCSDLCYHRYFFSLYWLTYILAVTHAPLLPQDYGFCDVVAGWDPDVQYNGHVLPGARRVSTAVVTTAEVTPDPRLSGMVMQWGQFLDHDLDFSMPAVSHVDYADAVDCRISCKRIPPCFPIEVPRDDPRVSTVSCMEFFRSSAACGSGLTSAFMPLGPTYREQLNQLTSFLDASHVYGSNDNLARHLRQLENDRGLLRSENKKFLPQNDGRPVDCKREPGPGIDCFLAGDHRANEQLGLLSMHTLWMREHNRLAREFHKLNPHWDGETIYQEVRKLVGAQMQHITYQHWLPQVLGPDPLESYQGYNSNLNPSIANSFATAALRFGHTLIQPFLARLDANYQPIPEGHLPLRNAFFAPNRLVNEGGIDPLLRGLLISPAKLPRSDQLLNSELTEQLFSPAHLVAQDLAALNIQRGRDHGLPSYSRFRARCNLTLGPDLGPDIRNPALRDALLRLYGHPDNIDLWVGGVSEEILPGAKVGPTFHCLLRDQFRRIRDGDRLWYEADGTFPPQQLQEIRRSSLAAVLCDNGDNFTTVSPDVFLLPEVQGGLRPCSQVPRMDLTAWLDCPHGKILNIKVTMYKSTQQLEQERRTEFFYLPRGATVFPDLSVQSR</sequence>
<dbReference type="SMART" id="SM00409">
    <property type="entry name" value="IG"/>
    <property type="match status" value="1"/>
</dbReference>
<dbReference type="EMBL" id="CP092864">
    <property type="protein sequence ID" value="UYV63418.1"/>
    <property type="molecule type" value="Genomic_DNA"/>
</dbReference>
<dbReference type="SMART" id="SM00408">
    <property type="entry name" value="IGc2"/>
    <property type="match status" value="1"/>
</dbReference>
<dbReference type="PROSITE" id="PS50292">
    <property type="entry name" value="PEROXIDASE_3"/>
    <property type="match status" value="1"/>
</dbReference>
<dbReference type="InterPro" id="IPR013098">
    <property type="entry name" value="Ig_I-set"/>
</dbReference>